<feature type="transmembrane region" description="Helical" evidence="1">
    <location>
        <begin position="71"/>
        <end position="92"/>
    </location>
</feature>
<evidence type="ECO:0000256" key="1">
    <source>
        <dbReference type="SAM" id="Phobius"/>
    </source>
</evidence>
<keyword evidence="1" id="KW-0472">Membrane</keyword>
<evidence type="ECO:0000313" key="3">
    <source>
        <dbReference type="Proteomes" id="UP000034661"/>
    </source>
</evidence>
<gene>
    <name evidence="2" type="ORF">UY27_C0019G0006</name>
</gene>
<accession>A0A0G1UMM2</accession>
<comment type="caution">
    <text evidence="2">The sequence shown here is derived from an EMBL/GenBank/DDBJ whole genome shotgun (WGS) entry which is preliminary data.</text>
</comment>
<dbReference type="EMBL" id="LCPJ01000019">
    <property type="protein sequence ID" value="KKU95389.1"/>
    <property type="molecule type" value="Genomic_DNA"/>
</dbReference>
<protein>
    <submittedName>
        <fullName evidence="2">Uncharacterized protein</fullName>
    </submittedName>
</protein>
<evidence type="ECO:0000313" key="2">
    <source>
        <dbReference type="EMBL" id="KKU95389.1"/>
    </source>
</evidence>
<organism evidence="2 3">
    <name type="scientific">Candidatus Gottesmanbacteria bacterium GW2011_GWA1_48_13</name>
    <dbReference type="NCBI Taxonomy" id="1618439"/>
    <lineage>
        <taxon>Bacteria</taxon>
        <taxon>Candidatus Gottesmaniibacteriota</taxon>
    </lineage>
</organism>
<proteinExistence type="predicted"/>
<keyword evidence="1" id="KW-1133">Transmembrane helix</keyword>
<keyword evidence="1" id="KW-0812">Transmembrane</keyword>
<name>A0A0G1UMM2_9BACT</name>
<reference evidence="2 3" key="1">
    <citation type="journal article" date="2015" name="Nature">
        <title>rRNA introns, odd ribosomes, and small enigmatic genomes across a large radiation of phyla.</title>
        <authorList>
            <person name="Brown C.T."/>
            <person name="Hug L.A."/>
            <person name="Thomas B.C."/>
            <person name="Sharon I."/>
            <person name="Castelle C.J."/>
            <person name="Singh A."/>
            <person name="Wilkins M.J."/>
            <person name="Williams K.H."/>
            <person name="Banfield J.F."/>
        </authorList>
    </citation>
    <scope>NUCLEOTIDE SEQUENCE [LARGE SCALE GENOMIC DNA]</scope>
</reference>
<feature type="transmembrane region" description="Helical" evidence="1">
    <location>
        <begin position="17"/>
        <end position="50"/>
    </location>
</feature>
<dbReference type="AlphaFoldDB" id="A0A0G1UMM2"/>
<sequence length="111" mass="11136">MTGEGGNEMSPANNPGFWALLAGGGILAFFPPVDAGITFVVGVLNLGHAVIGGKETNKDRAAVAAKGTIEVVLGIAKLFVPFVPAAAVAVLLEGTIKTPNSPGSGVLKVRK</sequence>
<dbReference type="Proteomes" id="UP000034661">
    <property type="component" value="Unassembled WGS sequence"/>
</dbReference>